<dbReference type="InterPro" id="IPR036259">
    <property type="entry name" value="MFS_trans_sf"/>
</dbReference>
<reference evidence="2 3" key="1">
    <citation type="submission" date="2018-03" db="EMBL/GenBank/DDBJ databases">
        <authorList>
            <person name="Wu G."/>
        </authorList>
    </citation>
    <scope>NUCLEOTIDE SEQUENCE [LARGE SCALE GENOMIC DNA]</scope>
    <source>
        <strain evidence="2 3">SAM-118</strain>
    </source>
</reference>
<keyword evidence="1" id="KW-0812">Transmembrane</keyword>
<comment type="caution">
    <text evidence="2">The sequence shown here is derived from an EMBL/GenBank/DDBJ whole genome shotgun (WGS) entry which is preliminary data.</text>
</comment>
<gene>
    <name evidence="2" type="ORF">C9386_22550</name>
</gene>
<keyword evidence="1" id="KW-1133">Transmembrane helix</keyword>
<name>A0AAE8F2W4_XANVA</name>
<dbReference type="SUPFAM" id="SSF103473">
    <property type="entry name" value="MFS general substrate transporter"/>
    <property type="match status" value="1"/>
</dbReference>
<proteinExistence type="predicted"/>
<evidence type="ECO:0000313" key="3">
    <source>
        <dbReference type="Proteomes" id="UP000284283"/>
    </source>
</evidence>
<feature type="transmembrane region" description="Helical" evidence="1">
    <location>
        <begin position="169"/>
        <end position="188"/>
    </location>
</feature>
<protein>
    <recommendedName>
        <fullName evidence="4">Spermidine synthase</fullName>
    </recommendedName>
</protein>
<dbReference type="KEGG" id="xva:C7V42_16580"/>
<organism evidence="2 3">
    <name type="scientific">Xanthomonas vasicola pv. vasculorum</name>
    <dbReference type="NCBI Taxonomy" id="325776"/>
    <lineage>
        <taxon>Bacteria</taxon>
        <taxon>Pseudomonadati</taxon>
        <taxon>Pseudomonadota</taxon>
        <taxon>Gammaproteobacteria</taxon>
        <taxon>Lysobacterales</taxon>
        <taxon>Lysobacteraceae</taxon>
        <taxon>Xanthomonas</taxon>
    </lineage>
</organism>
<evidence type="ECO:0008006" key="4">
    <source>
        <dbReference type="Google" id="ProtNLM"/>
    </source>
</evidence>
<dbReference type="Gene3D" id="1.20.1250.20">
    <property type="entry name" value="MFS general substrate transporter like domains"/>
    <property type="match status" value="1"/>
</dbReference>
<keyword evidence="1" id="KW-0472">Membrane</keyword>
<accession>A0AAE8F2W4</accession>
<dbReference type="EMBL" id="PYTT01000172">
    <property type="protein sequence ID" value="RNK96977.1"/>
    <property type="molecule type" value="Genomic_DNA"/>
</dbReference>
<dbReference type="Proteomes" id="UP000284283">
    <property type="component" value="Unassembled WGS sequence"/>
</dbReference>
<dbReference type="AlphaFoldDB" id="A0AAE8F2W4"/>
<feature type="transmembrane region" description="Helical" evidence="1">
    <location>
        <begin position="139"/>
        <end position="163"/>
    </location>
</feature>
<evidence type="ECO:0000313" key="2">
    <source>
        <dbReference type="EMBL" id="RNK96977.1"/>
    </source>
</evidence>
<feature type="transmembrane region" description="Helical" evidence="1">
    <location>
        <begin position="100"/>
        <end position="127"/>
    </location>
</feature>
<feature type="transmembrane region" description="Helical" evidence="1">
    <location>
        <begin position="65"/>
        <end position="88"/>
    </location>
</feature>
<feature type="transmembrane region" description="Helical" evidence="1">
    <location>
        <begin position="32"/>
        <end position="53"/>
    </location>
</feature>
<sequence length="260" mass="27424">MGVLFFLSGAAALIYQVSWQRVLFSGLGADTLSVAVIVSVFMLGLGLGALIGGWAADRATSPLRWFLAVELGIACYGVCSVAVIDLVMMHAGGLGLGHGVVVFGALFALIVPTTLMGMTLPILVILLDRVVRNVGEATGLLYLANTMGAASGAIVTGLYLFHIMDLRQVTWLAAAINATVALCGWFLARRSSSVRWPGPGHQASRLVRAVAVRVGRYRRPFPVFLGDRFSSRDCGNAASGDRNRCAEECIVPGGAPFGQQ</sequence>
<evidence type="ECO:0000256" key="1">
    <source>
        <dbReference type="SAM" id="Phobius"/>
    </source>
</evidence>